<dbReference type="GO" id="GO:0032259">
    <property type="term" value="P:methylation"/>
    <property type="evidence" value="ECO:0007669"/>
    <property type="project" value="UniProtKB-KW"/>
</dbReference>
<dbReference type="GO" id="GO:0004671">
    <property type="term" value="F:protein C-terminal S-isoprenylcysteine carboxyl O-methyltransferase activity"/>
    <property type="evidence" value="ECO:0007669"/>
    <property type="project" value="UniProtKB-EC"/>
</dbReference>
<evidence type="ECO:0000256" key="5">
    <source>
        <dbReference type="SAM" id="Phobius"/>
    </source>
</evidence>
<dbReference type="PANTHER" id="PTHR43847">
    <property type="entry name" value="BLL3993 PROTEIN"/>
    <property type="match status" value="1"/>
</dbReference>
<evidence type="ECO:0000256" key="3">
    <source>
        <dbReference type="ARBA" id="ARBA00022989"/>
    </source>
</evidence>
<dbReference type="InterPro" id="IPR007318">
    <property type="entry name" value="Phopholipid_MeTrfase"/>
</dbReference>
<reference evidence="7" key="1">
    <citation type="journal article" date="2019" name="Int. J. Syst. Evol. Microbiol.">
        <title>The Global Catalogue of Microorganisms (GCM) 10K type strain sequencing project: providing services to taxonomists for standard genome sequencing and annotation.</title>
        <authorList>
            <consortium name="The Broad Institute Genomics Platform"/>
            <consortium name="The Broad Institute Genome Sequencing Center for Infectious Disease"/>
            <person name="Wu L."/>
            <person name="Ma J."/>
        </authorList>
    </citation>
    <scope>NUCLEOTIDE SEQUENCE [LARGE SCALE GENOMIC DNA]</scope>
    <source>
        <strain evidence="7">CCUG 60023</strain>
    </source>
</reference>
<dbReference type="EC" id="2.1.1.334" evidence="6"/>
<feature type="transmembrane region" description="Helical" evidence="5">
    <location>
        <begin position="39"/>
        <end position="60"/>
    </location>
</feature>
<dbReference type="Gene3D" id="1.20.120.1630">
    <property type="match status" value="1"/>
</dbReference>
<evidence type="ECO:0000313" key="7">
    <source>
        <dbReference type="Proteomes" id="UP001597101"/>
    </source>
</evidence>
<keyword evidence="6" id="KW-0489">Methyltransferase</keyword>
<protein>
    <submittedName>
        <fullName evidence="6">Methyltransferase family protein</fullName>
        <ecNumber evidence="6">2.1.1.100</ecNumber>
        <ecNumber evidence="6">2.1.1.334</ecNumber>
    </submittedName>
</protein>
<feature type="transmembrane region" description="Helical" evidence="5">
    <location>
        <begin position="72"/>
        <end position="90"/>
    </location>
</feature>
<keyword evidence="6" id="KW-0808">Transferase</keyword>
<evidence type="ECO:0000256" key="1">
    <source>
        <dbReference type="ARBA" id="ARBA00004127"/>
    </source>
</evidence>
<dbReference type="Proteomes" id="UP001597101">
    <property type="component" value="Unassembled WGS sequence"/>
</dbReference>
<comment type="caution">
    <text evidence="6">The sequence shown here is derived from an EMBL/GenBank/DDBJ whole genome shotgun (WGS) entry which is preliminary data.</text>
</comment>
<feature type="transmembrane region" description="Helical" evidence="5">
    <location>
        <begin position="7"/>
        <end position="27"/>
    </location>
</feature>
<name>A0ABW3FH56_9HYPH</name>
<dbReference type="EC" id="2.1.1.100" evidence="6"/>
<feature type="transmembrane region" description="Helical" evidence="5">
    <location>
        <begin position="129"/>
        <end position="162"/>
    </location>
</feature>
<keyword evidence="2 5" id="KW-0812">Transmembrane</keyword>
<dbReference type="EMBL" id="JBHTJV010000025">
    <property type="protein sequence ID" value="MFD0917814.1"/>
    <property type="molecule type" value="Genomic_DNA"/>
</dbReference>
<dbReference type="PANTHER" id="PTHR43847:SF1">
    <property type="entry name" value="BLL3993 PROTEIN"/>
    <property type="match status" value="1"/>
</dbReference>
<organism evidence="6 7">
    <name type="scientific">Pseudahrensia aquimaris</name>
    <dbReference type="NCBI Taxonomy" id="744461"/>
    <lineage>
        <taxon>Bacteria</taxon>
        <taxon>Pseudomonadati</taxon>
        <taxon>Pseudomonadota</taxon>
        <taxon>Alphaproteobacteria</taxon>
        <taxon>Hyphomicrobiales</taxon>
        <taxon>Ahrensiaceae</taxon>
        <taxon>Pseudahrensia</taxon>
    </lineage>
</organism>
<keyword evidence="3 5" id="KW-1133">Transmembrane helix</keyword>
<keyword evidence="4 5" id="KW-0472">Membrane</keyword>
<sequence>MIDGIRLGLGYGLIFLLPLVITFWSVIHLGHSLWKKRPIWQAYSAALVALAFCAFVVNGLRVWLLGTDLGESLILFVAGMLIYLTSLVMARSVRRHLAFRTFAGVPEIKGEAQTLITSGPFSAVRHPRYLMVIVGVIGWAFMSNYAGVYAVSVVSIVALVGITQMEERELQLRFGDAYRAYQANVPMLLPKASAWRLFFTDETTSP</sequence>
<evidence type="ECO:0000256" key="2">
    <source>
        <dbReference type="ARBA" id="ARBA00022692"/>
    </source>
</evidence>
<evidence type="ECO:0000256" key="4">
    <source>
        <dbReference type="ARBA" id="ARBA00023136"/>
    </source>
</evidence>
<dbReference type="Pfam" id="PF04191">
    <property type="entry name" value="PEMT"/>
    <property type="match status" value="1"/>
</dbReference>
<dbReference type="RefSeq" id="WP_377213663.1">
    <property type="nucleotide sequence ID" value="NZ_JBHTJV010000025.1"/>
</dbReference>
<accession>A0ABW3FH56</accession>
<evidence type="ECO:0000313" key="6">
    <source>
        <dbReference type="EMBL" id="MFD0917814.1"/>
    </source>
</evidence>
<dbReference type="InterPro" id="IPR052527">
    <property type="entry name" value="Metal_cation-efflux_comp"/>
</dbReference>
<keyword evidence="7" id="KW-1185">Reference proteome</keyword>
<gene>
    <name evidence="6" type="ORF">ACFQ14_15525</name>
</gene>
<proteinExistence type="predicted"/>
<comment type="subcellular location">
    <subcellularLocation>
        <location evidence="1">Endomembrane system</location>
        <topology evidence="1">Multi-pass membrane protein</topology>
    </subcellularLocation>
</comment>